<dbReference type="CDD" id="cd03418">
    <property type="entry name" value="GRX_GRXb_1_3_like"/>
    <property type="match status" value="1"/>
</dbReference>
<keyword evidence="2 6" id="KW-0813">Transport</keyword>
<keyword evidence="6" id="KW-0963">Cytoplasm</keyword>
<gene>
    <name evidence="8" type="primary">grxC</name>
    <name evidence="8" type="ORF">JYP50_19475</name>
</gene>
<dbReference type="PANTHER" id="PTHR34386">
    <property type="entry name" value="GLUTAREDOXIN"/>
    <property type="match status" value="1"/>
</dbReference>
<dbReference type="Proteomes" id="UP000664303">
    <property type="component" value="Unassembled WGS sequence"/>
</dbReference>
<comment type="similarity">
    <text evidence="1 6">Belongs to the glutaredoxin family.</text>
</comment>
<dbReference type="PROSITE" id="PS51354">
    <property type="entry name" value="GLUTAREDOXIN_2"/>
    <property type="match status" value="1"/>
</dbReference>
<dbReference type="InterPro" id="IPR011767">
    <property type="entry name" value="GLR_AS"/>
</dbReference>
<dbReference type="PROSITE" id="PS00195">
    <property type="entry name" value="GLUTAREDOXIN_1"/>
    <property type="match status" value="1"/>
</dbReference>
<keyword evidence="5 6" id="KW-0676">Redox-active center</keyword>
<keyword evidence="3 6" id="KW-0249">Electron transport</keyword>
<evidence type="ECO:0000256" key="6">
    <source>
        <dbReference type="RuleBase" id="RU364065"/>
    </source>
</evidence>
<protein>
    <recommendedName>
        <fullName evidence="6">Glutaredoxin</fullName>
    </recommendedName>
</protein>
<dbReference type="AlphaFoldDB" id="A0A939DJ57"/>
<name>A0A939DJ57_9GAMM</name>
<evidence type="ECO:0000256" key="3">
    <source>
        <dbReference type="ARBA" id="ARBA00022982"/>
    </source>
</evidence>
<dbReference type="NCBIfam" id="TIGR02181">
    <property type="entry name" value="GRX_bact"/>
    <property type="match status" value="1"/>
</dbReference>
<proteinExistence type="inferred from homology"/>
<dbReference type="GO" id="GO:0009055">
    <property type="term" value="F:electron transfer activity"/>
    <property type="evidence" value="ECO:0007669"/>
    <property type="project" value="TreeGrafter"/>
</dbReference>
<accession>A0A939DJ57</accession>
<dbReference type="GO" id="GO:0015038">
    <property type="term" value="F:glutathione disulfide oxidoreductase activity"/>
    <property type="evidence" value="ECO:0007669"/>
    <property type="project" value="UniProtKB-UniRule"/>
</dbReference>
<dbReference type="InterPro" id="IPR011900">
    <property type="entry name" value="GRX_bact"/>
</dbReference>
<reference evidence="8" key="1">
    <citation type="submission" date="2021-02" db="EMBL/GenBank/DDBJ databases">
        <title>PHA producing bacteria isolated from coastal sediment in Guangdong, Shenzhen.</title>
        <authorList>
            <person name="Zheng W."/>
            <person name="Yu S."/>
            <person name="Huang Y."/>
        </authorList>
    </citation>
    <scope>NUCLEOTIDE SEQUENCE</scope>
    <source>
        <strain evidence="8">TN14-10</strain>
    </source>
</reference>
<evidence type="ECO:0000259" key="7">
    <source>
        <dbReference type="Pfam" id="PF00462"/>
    </source>
</evidence>
<dbReference type="PANTHER" id="PTHR34386:SF1">
    <property type="entry name" value="GLUTAREDOXIN-LIKE PROTEIN NRDH"/>
    <property type="match status" value="1"/>
</dbReference>
<organism evidence="8 9">
    <name type="scientific">Parahaliea mediterranea</name>
    <dbReference type="NCBI Taxonomy" id="651086"/>
    <lineage>
        <taxon>Bacteria</taxon>
        <taxon>Pseudomonadati</taxon>
        <taxon>Pseudomonadota</taxon>
        <taxon>Gammaproteobacteria</taxon>
        <taxon>Cellvibrionales</taxon>
        <taxon>Halieaceae</taxon>
        <taxon>Parahaliea</taxon>
    </lineage>
</organism>
<keyword evidence="9" id="KW-1185">Reference proteome</keyword>
<dbReference type="InterPro" id="IPR014025">
    <property type="entry name" value="Glutaredoxin_subgr"/>
</dbReference>
<evidence type="ECO:0000256" key="1">
    <source>
        <dbReference type="ARBA" id="ARBA00007787"/>
    </source>
</evidence>
<dbReference type="Pfam" id="PF00462">
    <property type="entry name" value="Glutaredoxin"/>
    <property type="match status" value="1"/>
</dbReference>
<evidence type="ECO:0000256" key="5">
    <source>
        <dbReference type="ARBA" id="ARBA00023284"/>
    </source>
</evidence>
<dbReference type="InterPro" id="IPR002109">
    <property type="entry name" value="Glutaredoxin"/>
</dbReference>
<sequence length="87" mass="9931">MTAKVTLYTTPYCPFCIRAKQLLDGKQVAYTEIGIERDPALRQEMMQRSGRRTVPQIWVGERHVGGFDELAQLERRGELDDLLVPAP</sequence>
<evidence type="ECO:0000256" key="4">
    <source>
        <dbReference type="ARBA" id="ARBA00023157"/>
    </source>
</evidence>
<dbReference type="Gene3D" id="3.40.30.10">
    <property type="entry name" value="Glutaredoxin"/>
    <property type="match status" value="1"/>
</dbReference>
<dbReference type="InterPro" id="IPR051548">
    <property type="entry name" value="Grx-like_ET"/>
</dbReference>
<evidence type="ECO:0000313" key="8">
    <source>
        <dbReference type="EMBL" id="MBN7798791.1"/>
    </source>
</evidence>
<evidence type="ECO:0000256" key="2">
    <source>
        <dbReference type="ARBA" id="ARBA00022448"/>
    </source>
</evidence>
<feature type="domain" description="Glutaredoxin" evidence="7">
    <location>
        <begin position="5"/>
        <end position="64"/>
    </location>
</feature>
<dbReference type="EMBL" id="JAFKCZ010000018">
    <property type="protein sequence ID" value="MBN7798791.1"/>
    <property type="molecule type" value="Genomic_DNA"/>
</dbReference>
<dbReference type="PRINTS" id="PR00160">
    <property type="entry name" value="GLUTAREDOXIN"/>
</dbReference>
<evidence type="ECO:0000313" key="9">
    <source>
        <dbReference type="Proteomes" id="UP000664303"/>
    </source>
</evidence>
<dbReference type="GO" id="GO:0045454">
    <property type="term" value="P:cell redox homeostasis"/>
    <property type="evidence" value="ECO:0007669"/>
    <property type="project" value="InterPro"/>
</dbReference>
<dbReference type="SUPFAM" id="SSF52833">
    <property type="entry name" value="Thioredoxin-like"/>
    <property type="match status" value="1"/>
</dbReference>
<comment type="caution">
    <text evidence="8">The sequence shown here is derived from an EMBL/GenBank/DDBJ whole genome shotgun (WGS) entry which is preliminary data.</text>
</comment>
<dbReference type="RefSeq" id="WP_206562237.1">
    <property type="nucleotide sequence ID" value="NZ_JAFKCZ010000018.1"/>
</dbReference>
<keyword evidence="4" id="KW-1015">Disulfide bond</keyword>
<comment type="function">
    <text evidence="6">Has a glutathione-disulfide oxidoreductase activity in the presence of NADPH and glutathione reductase. Reduces low molecular weight disulfides and proteins.</text>
</comment>
<dbReference type="InterPro" id="IPR036249">
    <property type="entry name" value="Thioredoxin-like_sf"/>
</dbReference>